<dbReference type="InterPro" id="IPR029058">
    <property type="entry name" value="AB_hydrolase_fold"/>
</dbReference>
<feature type="compositionally biased region" description="Pro residues" evidence="1">
    <location>
        <begin position="237"/>
        <end position="247"/>
    </location>
</feature>
<feature type="compositionally biased region" description="Basic residues" evidence="1">
    <location>
        <begin position="225"/>
        <end position="236"/>
    </location>
</feature>
<feature type="compositionally biased region" description="Basic and acidic residues" evidence="1">
    <location>
        <begin position="340"/>
        <end position="349"/>
    </location>
</feature>
<feature type="region of interest" description="Disordered" evidence="1">
    <location>
        <begin position="215"/>
        <end position="350"/>
    </location>
</feature>
<gene>
    <name evidence="3" type="ORF">PsYK624_020570</name>
</gene>
<dbReference type="PANTHER" id="PTHR43433">
    <property type="entry name" value="HYDROLASE, ALPHA/BETA FOLD FAMILY PROTEIN"/>
    <property type="match status" value="1"/>
</dbReference>
<proteinExistence type="predicted"/>
<feature type="region of interest" description="Disordered" evidence="1">
    <location>
        <begin position="700"/>
        <end position="737"/>
    </location>
</feature>
<evidence type="ECO:0000259" key="2">
    <source>
        <dbReference type="Pfam" id="PF00561"/>
    </source>
</evidence>
<reference evidence="3 4" key="1">
    <citation type="submission" date="2021-08" db="EMBL/GenBank/DDBJ databases">
        <title>Draft Genome Sequence of Phanerochaete sordida strain YK-624.</title>
        <authorList>
            <person name="Mori T."/>
            <person name="Dohra H."/>
            <person name="Suzuki T."/>
            <person name="Kawagishi H."/>
            <person name="Hirai H."/>
        </authorList>
    </citation>
    <scope>NUCLEOTIDE SEQUENCE [LARGE SCALE GENOMIC DNA]</scope>
    <source>
        <strain evidence="3 4">YK-624</strain>
    </source>
</reference>
<comment type="caution">
    <text evidence="3">The sequence shown here is derived from an EMBL/GenBank/DDBJ whole genome shotgun (WGS) entry which is preliminary data.</text>
</comment>
<evidence type="ECO:0000313" key="4">
    <source>
        <dbReference type="Proteomes" id="UP000703269"/>
    </source>
</evidence>
<dbReference type="EMBL" id="BPQB01000003">
    <property type="protein sequence ID" value="GJE85977.1"/>
    <property type="molecule type" value="Genomic_DNA"/>
</dbReference>
<sequence length="1050" mass="113613">MATSTRSSLAHDSSEHAPRRPSKKSSFLSLKREKRQADTLSASPQPDLSHAGQSSAGTSNSNLPPSFHAADIEIAEQPTASGPYKSRKQGSSSISKHATKSKGKDRLYQDAVQDSHDYVPWPSMDFEDVEVRSRTTSGSSHRPWDYPYPRSLNYQYRDSGSSTLSHFDPLPQTPVDDYSFRGHVFASSDVVAAPVSGVETMDALVDGMNGSSDDDHYSSFNSLSRRAHPKSSHHPLYHPPLPTPPPGITLGGGLPRMSRKKSGSESEGEKSQPSSPRRRRGQDKHGRSTGRTTSTTSRSSTTPITRNPVFTMPKISMSSSFGSLTSRESPPPSLSSSTEEIPRELEPAKKSLAPSISEIIRTHAPAIEQARTRPLTIYSVADLKEKAKAQEFSASPTLQTLDPVEDDADLISRSSVDTIAEEVRRTLRVQTKSPSSSRDTSRARPALSRPQSAGTDYTRSPLSDCGAESSIHSRLEELEATVPAPLDLLGLTKAPADSPSQAIAQYLRSSRLTTVLRLTRGPHASRESPLKVSFSDLGSATGAPLVMFLGLGCVRHIMGLYDEMAELLGIRLITIDRWGLGRTDYPRNKLAKGIPEWASVVEEVLDHLNIDQCSVMAHSAGAPYALAFANRFPERIRGDICLLAPWVGGGEGAGYKWLKYVPNGILKTAQAAEWKVQAWMLGKPPSLAYEGIGFEAQPPPKVSRGIEHIASPTSPRMGSAKSASSQDTERRSLASSGFSDYDDLRDFDGRFESTANLSGPGRQRTISESKPAWHAITKKTSKGILGRFTRAGATQPPSPTGGLPTIGPARKLKALRSMGSLKGRTNGGNSSLNSKKSSTAPSAWTPIQSPRTSEVGLGLEDVDWDATIKATSAVARAKSVKSLGAESSIDLHIEGSRASGRRSISFGSNMPKSPRAGVPPVPPLPTVPPSPRMEATPSSGISYQAQLGNALIAASHAESAKGTHGDLLQILNHDRQPWGFSYSAYPHSVRVWYGERDERIAENAVRWMENTMGHDKCQVQVVKNADHALMFKSAVVVEVLEYFSECWRPD</sequence>
<feature type="compositionally biased region" description="Polar residues" evidence="1">
    <location>
        <begin position="428"/>
        <end position="438"/>
    </location>
</feature>
<feature type="compositionally biased region" description="Polar residues" evidence="1">
    <location>
        <begin position="711"/>
        <end position="726"/>
    </location>
</feature>
<feature type="region of interest" description="Disordered" evidence="1">
    <location>
        <begin position="894"/>
        <end position="922"/>
    </location>
</feature>
<feature type="compositionally biased region" description="Polar residues" evidence="1">
    <location>
        <begin position="449"/>
        <end position="461"/>
    </location>
</feature>
<feature type="compositionally biased region" description="Low complexity" evidence="1">
    <location>
        <begin position="289"/>
        <end position="302"/>
    </location>
</feature>
<keyword evidence="3" id="KW-0378">Hydrolase</keyword>
<dbReference type="Gene3D" id="3.40.50.1820">
    <property type="entry name" value="alpha/beta hydrolase"/>
    <property type="match status" value="1"/>
</dbReference>
<dbReference type="InterPro" id="IPR050471">
    <property type="entry name" value="AB_hydrolase"/>
</dbReference>
<name>A0A9P3L9Q6_9APHY</name>
<dbReference type="InterPro" id="IPR000073">
    <property type="entry name" value="AB_hydrolase_1"/>
</dbReference>
<organism evidence="3 4">
    <name type="scientific">Phanerochaete sordida</name>
    <dbReference type="NCBI Taxonomy" id="48140"/>
    <lineage>
        <taxon>Eukaryota</taxon>
        <taxon>Fungi</taxon>
        <taxon>Dikarya</taxon>
        <taxon>Basidiomycota</taxon>
        <taxon>Agaricomycotina</taxon>
        <taxon>Agaricomycetes</taxon>
        <taxon>Polyporales</taxon>
        <taxon>Phanerochaetaceae</taxon>
        <taxon>Phanerochaete</taxon>
    </lineage>
</organism>
<dbReference type="AlphaFoldDB" id="A0A9P3L9Q6"/>
<feature type="compositionally biased region" description="Polar residues" evidence="1">
    <location>
        <begin position="38"/>
        <end position="64"/>
    </location>
</feature>
<dbReference type="Pfam" id="PF00561">
    <property type="entry name" value="Abhydrolase_1"/>
    <property type="match status" value="1"/>
</dbReference>
<dbReference type="GO" id="GO:0016787">
    <property type="term" value="F:hydrolase activity"/>
    <property type="evidence" value="ECO:0007669"/>
    <property type="project" value="UniProtKB-KW"/>
</dbReference>
<feature type="region of interest" description="Disordered" evidence="1">
    <location>
        <begin position="752"/>
        <end position="774"/>
    </location>
</feature>
<dbReference type="Proteomes" id="UP000703269">
    <property type="component" value="Unassembled WGS sequence"/>
</dbReference>
<dbReference type="SUPFAM" id="SSF53474">
    <property type="entry name" value="alpha/beta-Hydrolases"/>
    <property type="match status" value="1"/>
</dbReference>
<feature type="compositionally biased region" description="Polar residues" evidence="1">
    <location>
        <begin position="839"/>
        <end position="851"/>
    </location>
</feature>
<evidence type="ECO:0000313" key="3">
    <source>
        <dbReference type="EMBL" id="GJE85977.1"/>
    </source>
</evidence>
<feature type="compositionally biased region" description="Polar residues" evidence="1">
    <location>
        <begin position="1"/>
        <end position="11"/>
    </location>
</feature>
<feature type="region of interest" description="Disordered" evidence="1">
    <location>
        <begin position="1"/>
        <end position="111"/>
    </location>
</feature>
<accession>A0A9P3L9Q6</accession>
<feature type="region of interest" description="Disordered" evidence="1">
    <location>
        <begin position="820"/>
        <end position="851"/>
    </location>
</feature>
<feature type="domain" description="AB hydrolase-1" evidence="2">
    <location>
        <begin position="561"/>
        <end position="644"/>
    </location>
</feature>
<protein>
    <submittedName>
        <fullName evidence="3">Alpha/beta hydrolase</fullName>
    </submittedName>
</protein>
<feature type="compositionally biased region" description="Low complexity" evidence="1">
    <location>
        <begin position="827"/>
        <end position="838"/>
    </location>
</feature>
<feature type="compositionally biased region" description="Basic and acidic residues" evidence="1">
    <location>
        <begin position="102"/>
        <end position="111"/>
    </location>
</feature>
<dbReference type="OrthoDB" id="435520at2759"/>
<feature type="region of interest" description="Disordered" evidence="1">
    <location>
        <begin position="427"/>
        <end position="469"/>
    </location>
</feature>
<evidence type="ECO:0000256" key="1">
    <source>
        <dbReference type="SAM" id="MobiDB-lite"/>
    </source>
</evidence>
<feature type="compositionally biased region" description="Low complexity" evidence="1">
    <location>
        <begin position="323"/>
        <end position="339"/>
    </location>
</feature>
<keyword evidence="4" id="KW-1185">Reference proteome</keyword>
<dbReference type="PANTHER" id="PTHR43433:SF10">
    <property type="entry name" value="AB HYDROLASE-1 DOMAIN-CONTAINING PROTEIN"/>
    <property type="match status" value="1"/>
</dbReference>